<dbReference type="EMBL" id="FQZS01000025">
    <property type="protein sequence ID" value="SHJ27459.1"/>
    <property type="molecule type" value="Genomic_DNA"/>
</dbReference>
<dbReference type="HAMAP" id="MF_00386">
    <property type="entry name" value="UPF0161_YidD"/>
    <property type="match status" value="1"/>
</dbReference>
<dbReference type="PANTHER" id="PTHR33383:SF1">
    <property type="entry name" value="MEMBRANE PROTEIN INSERTION EFFICIENCY FACTOR-RELATED"/>
    <property type="match status" value="1"/>
</dbReference>
<dbReference type="STRING" id="1122184.SAMN02745176_03003"/>
<evidence type="ECO:0000256" key="2">
    <source>
        <dbReference type="HAMAP-Rule" id="MF_00386"/>
    </source>
</evidence>
<dbReference type="Pfam" id="PF01809">
    <property type="entry name" value="YidD"/>
    <property type="match status" value="1"/>
</dbReference>
<dbReference type="OrthoDB" id="9801753at2"/>
<keyword evidence="4" id="KW-1185">Reference proteome</keyword>
<comment type="similarity">
    <text evidence="2">Belongs to the UPF0161 family.</text>
</comment>
<comment type="subcellular location">
    <subcellularLocation>
        <location evidence="2">Cell membrane</location>
        <topology evidence="2">Peripheral membrane protein</topology>
        <orientation evidence="2">Cytoplasmic side</orientation>
    </subcellularLocation>
</comment>
<gene>
    <name evidence="3" type="ORF">SAMN02745176_03003</name>
</gene>
<dbReference type="SMART" id="SM01234">
    <property type="entry name" value="Haemolytic"/>
    <property type="match status" value="1"/>
</dbReference>
<dbReference type="Proteomes" id="UP000184442">
    <property type="component" value="Unassembled WGS sequence"/>
</dbReference>
<evidence type="ECO:0000313" key="4">
    <source>
        <dbReference type="Proteomes" id="UP000184442"/>
    </source>
</evidence>
<dbReference type="AlphaFoldDB" id="A0A1M6HYY4"/>
<accession>A0A1M6HYY4</accession>
<dbReference type="NCBIfam" id="TIGR00278">
    <property type="entry name" value="membrane protein insertion efficiency factor YidD"/>
    <property type="match status" value="1"/>
</dbReference>
<organism evidence="3 4">
    <name type="scientific">Lutispora thermophila DSM 19022</name>
    <dbReference type="NCBI Taxonomy" id="1122184"/>
    <lineage>
        <taxon>Bacteria</taxon>
        <taxon>Bacillati</taxon>
        <taxon>Bacillota</taxon>
        <taxon>Clostridia</taxon>
        <taxon>Lutisporales</taxon>
        <taxon>Lutisporaceae</taxon>
        <taxon>Lutispora</taxon>
    </lineage>
</organism>
<dbReference type="GO" id="GO:0005886">
    <property type="term" value="C:plasma membrane"/>
    <property type="evidence" value="ECO:0007669"/>
    <property type="project" value="UniProtKB-SubCell"/>
</dbReference>
<sequence>MKHAIIFLIRAYQLIISPISPGKCRFIPTCSNYTLEAVKKYGSIKGTFLGIKRILKCHPFNPGGYDPVP</sequence>
<reference evidence="3 4" key="1">
    <citation type="submission" date="2016-11" db="EMBL/GenBank/DDBJ databases">
        <authorList>
            <person name="Jaros S."/>
            <person name="Januszkiewicz K."/>
            <person name="Wedrychowicz H."/>
        </authorList>
    </citation>
    <scope>NUCLEOTIDE SEQUENCE [LARGE SCALE GENOMIC DNA]</scope>
    <source>
        <strain evidence="3 4">DSM 19022</strain>
    </source>
</reference>
<dbReference type="PANTHER" id="PTHR33383">
    <property type="entry name" value="MEMBRANE PROTEIN INSERTION EFFICIENCY FACTOR-RELATED"/>
    <property type="match status" value="1"/>
</dbReference>
<protein>
    <recommendedName>
        <fullName evidence="2">Putative membrane protein insertion efficiency factor</fullName>
    </recommendedName>
</protein>
<keyword evidence="2" id="KW-1003">Cell membrane</keyword>
<name>A0A1M6HYY4_9FIRM</name>
<proteinExistence type="inferred from homology"/>
<dbReference type="InterPro" id="IPR002696">
    <property type="entry name" value="Membr_insert_effic_factor_YidD"/>
</dbReference>
<evidence type="ECO:0000256" key="1">
    <source>
        <dbReference type="ARBA" id="ARBA00023136"/>
    </source>
</evidence>
<dbReference type="RefSeq" id="WP_073027113.1">
    <property type="nucleotide sequence ID" value="NZ_FQZS01000025.1"/>
</dbReference>
<keyword evidence="1 2" id="KW-0472">Membrane</keyword>
<evidence type="ECO:0000313" key="3">
    <source>
        <dbReference type="EMBL" id="SHJ27459.1"/>
    </source>
</evidence>
<comment type="function">
    <text evidence="2">Could be involved in insertion of integral membrane proteins into the membrane.</text>
</comment>